<sequence>MVALLSSLTVFLCLLLPAWGCQGAQCLNCHPHHYRERGTCTGCHRGNPASKRKNVAHHLLIPGRYAHFTMGKTPAVAQGNRLVEQLACRRCHVIGGKGNRLATPLDSLLATRPPGEITAAILSPAQGMPDFKLDEAQVVVIVNALFAEVGKGEKQGRELPLVVHFEKADKPVGDVFSRKCGPCHRMLTMRHGLLGAGTIGPNLSGLLTPFYPSTYAGTKRWTEEHLVLHLHNPRQVSPHTLMQPIVLNTGELRDLKAIIAAQE</sequence>
<reference evidence="7 8" key="1">
    <citation type="submission" date="2019-04" db="EMBL/GenBank/DDBJ databases">
        <title>Geobacter ruber sp. nov., ferric-reducing bacteria isolated from paddy soil.</title>
        <authorList>
            <person name="Xu Z."/>
            <person name="Masuda Y."/>
            <person name="Itoh H."/>
            <person name="Senoo K."/>
        </authorList>
    </citation>
    <scope>NUCLEOTIDE SEQUENCE [LARGE SCALE GENOMIC DNA]</scope>
    <source>
        <strain evidence="7 8">Red88</strain>
    </source>
</reference>
<dbReference type="RefSeq" id="WP_149309508.1">
    <property type="nucleotide sequence ID" value="NZ_SRSD01000011.1"/>
</dbReference>
<dbReference type="GO" id="GO:0009055">
    <property type="term" value="F:electron transfer activity"/>
    <property type="evidence" value="ECO:0007669"/>
    <property type="project" value="InterPro"/>
</dbReference>
<keyword evidence="2 4" id="KW-0479">Metal-binding</keyword>
<dbReference type="InterPro" id="IPR036909">
    <property type="entry name" value="Cyt_c-like_dom_sf"/>
</dbReference>
<dbReference type="OrthoDB" id="5518603at2"/>
<protein>
    <submittedName>
        <fullName evidence="7">Cytochrome C</fullName>
    </submittedName>
</protein>
<name>A0A5A9X5X9_9BACT</name>
<keyword evidence="3 4" id="KW-0408">Iron</keyword>
<evidence type="ECO:0000313" key="8">
    <source>
        <dbReference type="Proteomes" id="UP000324298"/>
    </source>
</evidence>
<dbReference type="InterPro" id="IPR009056">
    <property type="entry name" value="Cyt_c-like_dom"/>
</dbReference>
<dbReference type="EMBL" id="SRSD01000011">
    <property type="protein sequence ID" value="KAA0888350.1"/>
    <property type="molecule type" value="Genomic_DNA"/>
</dbReference>
<keyword evidence="8" id="KW-1185">Reference proteome</keyword>
<dbReference type="Proteomes" id="UP000324298">
    <property type="component" value="Unassembled WGS sequence"/>
</dbReference>
<evidence type="ECO:0000259" key="6">
    <source>
        <dbReference type="PROSITE" id="PS51007"/>
    </source>
</evidence>
<accession>A0A5A9X5X9</accession>
<dbReference type="GO" id="GO:0020037">
    <property type="term" value="F:heme binding"/>
    <property type="evidence" value="ECO:0007669"/>
    <property type="project" value="InterPro"/>
</dbReference>
<evidence type="ECO:0000256" key="4">
    <source>
        <dbReference type="PROSITE-ProRule" id="PRU00433"/>
    </source>
</evidence>
<dbReference type="NCBIfam" id="NF040971">
    <property type="entry name" value="cytc_ExtS"/>
    <property type="match status" value="1"/>
</dbReference>
<evidence type="ECO:0000256" key="3">
    <source>
        <dbReference type="ARBA" id="ARBA00023004"/>
    </source>
</evidence>
<dbReference type="AlphaFoldDB" id="A0A5A9X5X9"/>
<organism evidence="7 8">
    <name type="scientific">Oryzomonas rubra</name>
    <dbReference type="NCBI Taxonomy" id="2509454"/>
    <lineage>
        <taxon>Bacteria</taxon>
        <taxon>Pseudomonadati</taxon>
        <taxon>Thermodesulfobacteriota</taxon>
        <taxon>Desulfuromonadia</taxon>
        <taxon>Geobacterales</taxon>
        <taxon>Geobacteraceae</taxon>
        <taxon>Oryzomonas</taxon>
    </lineage>
</organism>
<evidence type="ECO:0000313" key="7">
    <source>
        <dbReference type="EMBL" id="KAA0888350.1"/>
    </source>
</evidence>
<feature type="signal peptide" evidence="5">
    <location>
        <begin position="1"/>
        <end position="23"/>
    </location>
</feature>
<dbReference type="PROSITE" id="PS51007">
    <property type="entry name" value="CYTC"/>
    <property type="match status" value="1"/>
</dbReference>
<dbReference type="Gene3D" id="1.10.760.10">
    <property type="entry name" value="Cytochrome c-like domain"/>
    <property type="match status" value="2"/>
</dbReference>
<evidence type="ECO:0000256" key="5">
    <source>
        <dbReference type="SAM" id="SignalP"/>
    </source>
</evidence>
<dbReference type="SUPFAM" id="SSF46626">
    <property type="entry name" value="Cytochrome c"/>
    <property type="match status" value="2"/>
</dbReference>
<keyword evidence="1 4" id="KW-0349">Heme</keyword>
<evidence type="ECO:0000256" key="2">
    <source>
        <dbReference type="ARBA" id="ARBA00022723"/>
    </source>
</evidence>
<proteinExistence type="predicted"/>
<evidence type="ECO:0000256" key="1">
    <source>
        <dbReference type="ARBA" id="ARBA00022617"/>
    </source>
</evidence>
<comment type="caution">
    <text evidence="7">The sequence shown here is derived from an EMBL/GenBank/DDBJ whole genome shotgun (WGS) entry which is preliminary data.</text>
</comment>
<feature type="domain" description="Cytochrome c" evidence="6">
    <location>
        <begin position="168"/>
        <end position="263"/>
    </location>
</feature>
<dbReference type="GO" id="GO:0046872">
    <property type="term" value="F:metal ion binding"/>
    <property type="evidence" value="ECO:0007669"/>
    <property type="project" value="UniProtKB-KW"/>
</dbReference>
<dbReference type="Pfam" id="PF13442">
    <property type="entry name" value="Cytochrome_CBB3"/>
    <property type="match status" value="1"/>
</dbReference>
<gene>
    <name evidence="7" type="ORF">ET418_16590</name>
</gene>
<dbReference type="SUPFAM" id="SSF48695">
    <property type="entry name" value="Multiheme cytochromes"/>
    <property type="match status" value="1"/>
</dbReference>
<keyword evidence="5" id="KW-0732">Signal</keyword>
<dbReference type="InterPro" id="IPR036280">
    <property type="entry name" value="Multihaem_cyt_sf"/>
</dbReference>
<feature type="chain" id="PRO_5022906227" evidence="5">
    <location>
        <begin position="24"/>
        <end position="263"/>
    </location>
</feature>